<accession>A0A1B6PHS0</accession>
<dbReference type="Proteomes" id="UP000000768">
    <property type="component" value="Chromosome 7"/>
</dbReference>
<dbReference type="OMA" id="PIKKHVI"/>
<reference evidence="2" key="2">
    <citation type="journal article" date="2018" name="Plant J.">
        <title>The Sorghum bicolor reference genome: improved assembly, gene annotations, a transcriptome atlas, and signatures of genome organization.</title>
        <authorList>
            <person name="McCormick R.F."/>
            <person name="Truong S.K."/>
            <person name="Sreedasyam A."/>
            <person name="Jenkins J."/>
            <person name="Shu S."/>
            <person name="Sims D."/>
            <person name="Kennedy M."/>
            <person name="Amirebrahimi M."/>
            <person name="Weers B.D."/>
            <person name="McKinley B."/>
            <person name="Mattison A."/>
            <person name="Morishige D.T."/>
            <person name="Grimwood J."/>
            <person name="Schmutz J."/>
            <person name="Mullet J.E."/>
        </authorList>
    </citation>
    <scope>NUCLEOTIDE SEQUENCE [LARGE SCALE GENOMIC DNA]</scope>
    <source>
        <strain evidence="2">cv. BTx623</strain>
    </source>
</reference>
<reference evidence="1 2" key="1">
    <citation type="journal article" date="2009" name="Nature">
        <title>The Sorghum bicolor genome and the diversification of grasses.</title>
        <authorList>
            <person name="Paterson A.H."/>
            <person name="Bowers J.E."/>
            <person name="Bruggmann R."/>
            <person name="Dubchak I."/>
            <person name="Grimwood J."/>
            <person name="Gundlach H."/>
            <person name="Haberer G."/>
            <person name="Hellsten U."/>
            <person name="Mitros T."/>
            <person name="Poliakov A."/>
            <person name="Schmutz J."/>
            <person name="Spannagl M."/>
            <person name="Tang H."/>
            <person name="Wang X."/>
            <person name="Wicker T."/>
            <person name="Bharti A.K."/>
            <person name="Chapman J."/>
            <person name="Feltus F.A."/>
            <person name="Gowik U."/>
            <person name="Grigoriev I.V."/>
            <person name="Lyons E."/>
            <person name="Maher C.A."/>
            <person name="Martis M."/>
            <person name="Narechania A."/>
            <person name="Otillar R.P."/>
            <person name="Penning B.W."/>
            <person name="Salamov A.A."/>
            <person name="Wang Y."/>
            <person name="Zhang L."/>
            <person name="Carpita N.C."/>
            <person name="Freeling M."/>
            <person name="Gingle A.R."/>
            <person name="Hash C.T."/>
            <person name="Keller B."/>
            <person name="Klein P."/>
            <person name="Kresovich S."/>
            <person name="McCann M.C."/>
            <person name="Ming R."/>
            <person name="Peterson D.G."/>
            <person name="Mehboob-ur-Rahman"/>
            <person name="Ware D."/>
            <person name="Westhoff P."/>
            <person name="Mayer K.F."/>
            <person name="Messing J."/>
            <person name="Rokhsar D.S."/>
        </authorList>
    </citation>
    <scope>NUCLEOTIDE SEQUENCE [LARGE SCALE GENOMIC DNA]</scope>
    <source>
        <strain evidence="2">cv. BTx623</strain>
    </source>
</reference>
<evidence type="ECO:0000313" key="1">
    <source>
        <dbReference type="EMBL" id="KXG25157.1"/>
    </source>
</evidence>
<dbReference type="InParanoid" id="A0A1B6PHS0"/>
<evidence type="ECO:0000313" key="2">
    <source>
        <dbReference type="Proteomes" id="UP000000768"/>
    </source>
</evidence>
<organism evidence="1 2">
    <name type="scientific">Sorghum bicolor</name>
    <name type="common">Sorghum</name>
    <name type="synonym">Sorghum vulgare</name>
    <dbReference type="NCBI Taxonomy" id="4558"/>
    <lineage>
        <taxon>Eukaryota</taxon>
        <taxon>Viridiplantae</taxon>
        <taxon>Streptophyta</taxon>
        <taxon>Embryophyta</taxon>
        <taxon>Tracheophyta</taxon>
        <taxon>Spermatophyta</taxon>
        <taxon>Magnoliopsida</taxon>
        <taxon>Liliopsida</taxon>
        <taxon>Poales</taxon>
        <taxon>Poaceae</taxon>
        <taxon>PACMAD clade</taxon>
        <taxon>Panicoideae</taxon>
        <taxon>Andropogonodae</taxon>
        <taxon>Andropogoneae</taxon>
        <taxon>Sorghinae</taxon>
        <taxon>Sorghum</taxon>
    </lineage>
</organism>
<protein>
    <submittedName>
        <fullName evidence="1">Uncharacterized protein</fullName>
    </submittedName>
</protein>
<sequence length="78" mass="9072">MRDWFPIKKHVIGSHRDLSIKLYSIGSMPVCDKQALVECRLCRQKHWETRQSIKLLSGDVFCHSVCLPRLTELHALDP</sequence>
<dbReference type="EMBL" id="CM000766">
    <property type="protein sequence ID" value="KXG25157.1"/>
    <property type="molecule type" value="Genomic_DNA"/>
</dbReference>
<dbReference type="AlphaFoldDB" id="A0A1B6PHS0"/>
<proteinExistence type="predicted"/>
<keyword evidence="2" id="KW-1185">Reference proteome</keyword>
<dbReference type="Gramene" id="KXG25157">
    <property type="protein sequence ID" value="KXG25157"/>
    <property type="gene ID" value="SORBI_3007G128800"/>
</dbReference>
<gene>
    <name evidence="1" type="ORF">SORBI_3007G128800</name>
</gene>
<name>A0A1B6PHS0_SORBI</name>